<dbReference type="PANTHER" id="PTHR35335">
    <property type="entry name" value="UPF0716 PROTEIN FXSA"/>
    <property type="match status" value="1"/>
</dbReference>
<dbReference type="InterPro" id="IPR007313">
    <property type="entry name" value="FxsA"/>
</dbReference>
<proteinExistence type="predicted"/>
<feature type="region of interest" description="Disordered" evidence="1">
    <location>
        <begin position="160"/>
        <end position="190"/>
    </location>
</feature>
<keyword evidence="2" id="KW-1133">Transmembrane helix</keyword>
<keyword evidence="4" id="KW-1185">Reference proteome</keyword>
<gene>
    <name evidence="3" type="ORF">GCM10017559_65110</name>
</gene>
<dbReference type="PANTHER" id="PTHR35335:SF1">
    <property type="entry name" value="UPF0716 PROTEIN FXSA"/>
    <property type="match status" value="1"/>
</dbReference>
<comment type="caution">
    <text evidence="3">The sequence shown here is derived from an EMBL/GenBank/DDBJ whole genome shotgun (WGS) entry which is preliminary data.</text>
</comment>
<keyword evidence="2" id="KW-0812">Transmembrane</keyword>
<dbReference type="Proteomes" id="UP001499930">
    <property type="component" value="Unassembled WGS sequence"/>
</dbReference>
<name>A0ABP6L3J8_9ACTN</name>
<sequence>MRLVLFLTFLVVPLLEIFVLIQVGQVIGGWPTVAVLLADSLLGAWVVRREGRRAWRNLQGALQSGRMPDRELADGALILVGGTLLLTPGFLTDVLGFLCLLPFTRPVVRRAANWFFTRRVRTMVARSAAGVGGPLGGPLGDPFTGQGSPFDGLRTAQGRVPGASGRAQGAGPVVHGEVIRDEPDGGVSGR</sequence>
<feature type="transmembrane region" description="Helical" evidence="2">
    <location>
        <begin position="27"/>
        <end position="47"/>
    </location>
</feature>
<protein>
    <recommendedName>
        <fullName evidence="5">FxsA protein</fullName>
    </recommendedName>
</protein>
<organism evidence="3 4">
    <name type="scientific">Streptosporangium longisporum</name>
    <dbReference type="NCBI Taxonomy" id="46187"/>
    <lineage>
        <taxon>Bacteria</taxon>
        <taxon>Bacillati</taxon>
        <taxon>Actinomycetota</taxon>
        <taxon>Actinomycetes</taxon>
        <taxon>Streptosporangiales</taxon>
        <taxon>Streptosporangiaceae</taxon>
        <taxon>Streptosporangium</taxon>
    </lineage>
</organism>
<feature type="transmembrane region" description="Helical" evidence="2">
    <location>
        <begin position="76"/>
        <end position="103"/>
    </location>
</feature>
<keyword evidence="2" id="KW-0472">Membrane</keyword>
<evidence type="ECO:0000256" key="2">
    <source>
        <dbReference type="SAM" id="Phobius"/>
    </source>
</evidence>
<evidence type="ECO:0000256" key="1">
    <source>
        <dbReference type="SAM" id="MobiDB-lite"/>
    </source>
</evidence>
<dbReference type="NCBIfam" id="NF008528">
    <property type="entry name" value="PRK11463.1-2"/>
    <property type="match status" value="1"/>
</dbReference>
<dbReference type="Pfam" id="PF04186">
    <property type="entry name" value="FxsA"/>
    <property type="match status" value="1"/>
</dbReference>
<reference evidence="4" key="1">
    <citation type="journal article" date="2019" name="Int. J. Syst. Evol. Microbiol.">
        <title>The Global Catalogue of Microorganisms (GCM) 10K type strain sequencing project: providing services to taxonomists for standard genome sequencing and annotation.</title>
        <authorList>
            <consortium name="The Broad Institute Genomics Platform"/>
            <consortium name="The Broad Institute Genome Sequencing Center for Infectious Disease"/>
            <person name="Wu L."/>
            <person name="Ma J."/>
        </authorList>
    </citation>
    <scope>NUCLEOTIDE SEQUENCE [LARGE SCALE GENOMIC DNA]</scope>
    <source>
        <strain evidence="4">JCM 3106</strain>
    </source>
</reference>
<evidence type="ECO:0000313" key="4">
    <source>
        <dbReference type="Proteomes" id="UP001499930"/>
    </source>
</evidence>
<evidence type="ECO:0008006" key="5">
    <source>
        <dbReference type="Google" id="ProtNLM"/>
    </source>
</evidence>
<dbReference type="RefSeq" id="WP_344902875.1">
    <property type="nucleotide sequence ID" value="NZ_BAAAWD010000019.1"/>
</dbReference>
<dbReference type="EMBL" id="BAAAWD010000019">
    <property type="protein sequence ID" value="GAA3029545.1"/>
    <property type="molecule type" value="Genomic_DNA"/>
</dbReference>
<accession>A0ABP6L3J8</accession>
<evidence type="ECO:0000313" key="3">
    <source>
        <dbReference type="EMBL" id="GAA3029545.1"/>
    </source>
</evidence>